<dbReference type="InterPro" id="IPR004013">
    <property type="entry name" value="PHP_dom"/>
</dbReference>
<dbReference type="Pfam" id="PF02811">
    <property type="entry name" value="PHP"/>
    <property type="match status" value="1"/>
</dbReference>
<evidence type="ECO:0000313" key="11">
    <source>
        <dbReference type="Proteomes" id="UP000051124"/>
    </source>
</evidence>
<dbReference type="GO" id="GO:0004401">
    <property type="term" value="F:histidinol-phosphatase activity"/>
    <property type="evidence" value="ECO:0007669"/>
    <property type="project" value="UniProtKB-UniRule"/>
</dbReference>
<dbReference type="Gene3D" id="3.20.20.140">
    <property type="entry name" value="Metal-dependent hydrolases"/>
    <property type="match status" value="1"/>
</dbReference>
<accession>A0A0S7WDF6</accession>
<protein>
    <recommendedName>
        <fullName evidence="3 8">Histidinol-phosphatase</fullName>
        <shortName evidence="8">HolPase</shortName>
        <ecNumber evidence="3 8">3.1.3.15</ecNumber>
    </recommendedName>
</protein>
<dbReference type="SUPFAM" id="SSF89550">
    <property type="entry name" value="PHP domain-like"/>
    <property type="match status" value="1"/>
</dbReference>
<evidence type="ECO:0000259" key="9">
    <source>
        <dbReference type="Pfam" id="PF02811"/>
    </source>
</evidence>
<dbReference type="GO" id="GO:0000105">
    <property type="term" value="P:L-histidine biosynthetic process"/>
    <property type="evidence" value="ECO:0007669"/>
    <property type="project" value="UniProtKB-UniRule"/>
</dbReference>
<dbReference type="EMBL" id="LIZT01000133">
    <property type="protein sequence ID" value="KPJ48197.1"/>
    <property type="molecule type" value="Genomic_DNA"/>
</dbReference>
<dbReference type="Proteomes" id="UP000051124">
    <property type="component" value="Unassembled WGS sequence"/>
</dbReference>
<evidence type="ECO:0000256" key="6">
    <source>
        <dbReference type="ARBA" id="ARBA00023102"/>
    </source>
</evidence>
<evidence type="ECO:0000313" key="10">
    <source>
        <dbReference type="EMBL" id="KPJ48197.1"/>
    </source>
</evidence>
<evidence type="ECO:0000256" key="2">
    <source>
        <dbReference type="ARBA" id="ARBA00009152"/>
    </source>
</evidence>
<dbReference type="NCBIfam" id="NF005596">
    <property type="entry name" value="PRK07328.1"/>
    <property type="match status" value="1"/>
</dbReference>
<name>A0A0S7WDF6_UNCT6</name>
<evidence type="ECO:0000256" key="7">
    <source>
        <dbReference type="ARBA" id="ARBA00049158"/>
    </source>
</evidence>
<sequence>MLVDYHIHLEGRYEKERVGKYIEIGLRRGVKEFGIAEHIHRFKESKDIPDRIIERFGRNQDTVFMREWWGRHCTRRIEEYVEFVQTLKDDGYPVKLGCELDFLPDVPVQNFIGDWPWDFITGSVHWIEGWGFDHLNRKSTWEGRDIDLAYRKYFNLVKDAAESGLFDVIGHIDVIKVFGHYPIGEWSSWVDDALVMIAEKKMSVEVNTAGLRKPVGEMYPSKSILKRCRELEIQVTLSSDAHRPEDVGHRFDEALLLLQEAGYDSLTGYSRRKPVQLSFRDSYREK</sequence>
<evidence type="ECO:0000256" key="5">
    <source>
        <dbReference type="ARBA" id="ARBA00022801"/>
    </source>
</evidence>
<dbReference type="InterPro" id="IPR010140">
    <property type="entry name" value="Histidinol_P_phosphatase_HisJ"/>
</dbReference>
<dbReference type="PATRIC" id="fig|1703771.3.peg.91"/>
<feature type="domain" description="PHP" evidence="9">
    <location>
        <begin position="5"/>
        <end position="209"/>
    </location>
</feature>
<reference evidence="10 11" key="1">
    <citation type="journal article" date="2015" name="Microbiome">
        <title>Genomic resolution of linkages in carbon, nitrogen, and sulfur cycling among widespread estuary sediment bacteria.</title>
        <authorList>
            <person name="Baker B.J."/>
            <person name="Lazar C.S."/>
            <person name="Teske A.P."/>
            <person name="Dick G.J."/>
        </authorList>
    </citation>
    <scope>NUCLEOTIDE SEQUENCE [LARGE SCALE GENOMIC DNA]</scope>
    <source>
        <strain evidence="10">DG_26</strain>
    </source>
</reference>
<comment type="similarity">
    <text evidence="2 8">Belongs to the PHP hydrolase family. HisK subfamily.</text>
</comment>
<organism evidence="10 11">
    <name type="scientific">candidate division TA06 bacterium DG_26</name>
    <dbReference type="NCBI Taxonomy" id="1703771"/>
    <lineage>
        <taxon>Bacteria</taxon>
        <taxon>Bacteria division TA06</taxon>
    </lineage>
</organism>
<dbReference type="UniPathway" id="UPA00031">
    <property type="reaction ID" value="UER00013"/>
</dbReference>
<dbReference type="InterPro" id="IPR016195">
    <property type="entry name" value="Pol/histidinol_Pase-like"/>
</dbReference>
<dbReference type="EC" id="3.1.3.15" evidence="3 8"/>
<keyword evidence="6 8" id="KW-0368">Histidine biosynthesis</keyword>
<dbReference type="AlphaFoldDB" id="A0A0S7WDF6"/>
<keyword evidence="4 8" id="KW-0028">Amino-acid biosynthesis</keyword>
<dbReference type="NCBIfam" id="TIGR01856">
    <property type="entry name" value="hisJ_fam"/>
    <property type="match status" value="1"/>
</dbReference>
<dbReference type="PANTHER" id="PTHR21039:SF0">
    <property type="entry name" value="HISTIDINOL-PHOSPHATASE"/>
    <property type="match status" value="1"/>
</dbReference>
<evidence type="ECO:0000256" key="8">
    <source>
        <dbReference type="RuleBase" id="RU366003"/>
    </source>
</evidence>
<comment type="pathway">
    <text evidence="1 8">Amino-acid biosynthesis; L-histidine biosynthesis; L-histidine from 5-phospho-alpha-D-ribose 1-diphosphate: step 8/9.</text>
</comment>
<gene>
    <name evidence="10" type="ORF">AMJ40_07895</name>
</gene>
<evidence type="ECO:0000256" key="4">
    <source>
        <dbReference type="ARBA" id="ARBA00022605"/>
    </source>
</evidence>
<dbReference type="GO" id="GO:0005737">
    <property type="term" value="C:cytoplasm"/>
    <property type="evidence" value="ECO:0007669"/>
    <property type="project" value="TreeGrafter"/>
</dbReference>
<comment type="caution">
    <text evidence="10">The sequence shown here is derived from an EMBL/GenBank/DDBJ whole genome shotgun (WGS) entry which is preliminary data.</text>
</comment>
<proteinExistence type="inferred from homology"/>
<comment type="catalytic activity">
    <reaction evidence="7 8">
        <text>L-histidinol phosphate + H2O = L-histidinol + phosphate</text>
        <dbReference type="Rhea" id="RHEA:14465"/>
        <dbReference type="ChEBI" id="CHEBI:15377"/>
        <dbReference type="ChEBI" id="CHEBI:43474"/>
        <dbReference type="ChEBI" id="CHEBI:57699"/>
        <dbReference type="ChEBI" id="CHEBI:57980"/>
        <dbReference type="EC" id="3.1.3.15"/>
    </reaction>
</comment>
<dbReference type="PANTHER" id="PTHR21039">
    <property type="entry name" value="HISTIDINOL PHOSPHATASE-RELATED"/>
    <property type="match status" value="1"/>
</dbReference>
<keyword evidence="5 8" id="KW-0378">Hydrolase</keyword>
<evidence type="ECO:0000256" key="3">
    <source>
        <dbReference type="ARBA" id="ARBA00013085"/>
    </source>
</evidence>
<evidence type="ECO:0000256" key="1">
    <source>
        <dbReference type="ARBA" id="ARBA00004970"/>
    </source>
</evidence>
<dbReference type="CDD" id="cd12110">
    <property type="entry name" value="PHP_HisPPase_Hisj_like"/>
    <property type="match status" value="1"/>
</dbReference>